<keyword evidence="3" id="KW-1185">Reference proteome</keyword>
<name>A0A6G4WXL3_9ACTN</name>
<dbReference type="CDD" id="cd00090">
    <property type="entry name" value="HTH_ARSR"/>
    <property type="match status" value="1"/>
</dbReference>
<dbReference type="InterPro" id="IPR036388">
    <property type="entry name" value="WH-like_DNA-bd_sf"/>
</dbReference>
<dbReference type="SUPFAM" id="SSF46785">
    <property type="entry name" value="Winged helix' DNA-binding domain"/>
    <property type="match status" value="1"/>
</dbReference>
<dbReference type="InterPro" id="IPR011991">
    <property type="entry name" value="ArsR-like_HTH"/>
</dbReference>
<dbReference type="Gene3D" id="1.10.10.10">
    <property type="entry name" value="Winged helix-like DNA-binding domain superfamily/Winged helix DNA-binding domain"/>
    <property type="match status" value="1"/>
</dbReference>
<dbReference type="EMBL" id="JAAKZZ010000106">
    <property type="protein sequence ID" value="NGO69264.1"/>
    <property type="molecule type" value="Genomic_DNA"/>
</dbReference>
<dbReference type="InterPro" id="IPR036390">
    <property type="entry name" value="WH_DNA-bd_sf"/>
</dbReference>
<evidence type="ECO:0000313" key="3">
    <source>
        <dbReference type="Proteomes" id="UP000477722"/>
    </source>
</evidence>
<evidence type="ECO:0000256" key="1">
    <source>
        <dbReference type="SAM" id="MobiDB-lite"/>
    </source>
</evidence>
<gene>
    <name evidence="2" type="ORF">G5C65_13040</name>
</gene>
<organism evidence="2 3">
    <name type="scientific">Streptomyces boncukensis</name>
    <dbReference type="NCBI Taxonomy" id="2711219"/>
    <lineage>
        <taxon>Bacteria</taxon>
        <taxon>Bacillati</taxon>
        <taxon>Actinomycetota</taxon>
        <taxon>Actinomycetes</taxon>
        <taxon>Kitasatosporales</taxon>
        <taxon>Streptomycetaceae</taxon>
        <taxon>Streptomyces</taxon>
    </lineage>
</organism>
<protein>
    <submittedName>
        <fullName evidence="2">Helix-turn-helix domain-containing protein</fullName>
    </submittedName>
</protein>
<sequence>MATVRVHLTARDLARTRIARGPSLAVELRLAAATAQLPGQLRPGEFDDWQRSVSERLAPETRTVLSLLSAARPCPPFVVPGAVRSAGELREEVLRTPRRRVREELSGIAEYGHVLPRWTSALGDDPRALAWLAGTLEEVYTQALEPHWPRIQAVAAADRADRAARMADEGVESLLAGLNPGRVSWRPPVLELAFPCVREQVDIRLRGQGLLLVPSLFAAAVGAIDAREEAFTVVYPVRYAPSCCPLSAPAGPVPLGPFPEAAALLGRTRAAVLAATAHYPGSTTTELARRAGIAPASASAHTAVLRSGGLVSTVRDYRGAHHSPTAEGLRLLGPRIPGTGPGR</sequence>
<comment type="caution">
    <text evidence="2">The sequence shown here is derived from an EMBL/GenBank/DDBJ whole genome shotgun (WGS) entry which is preliminary data.</text>
</comment>
<proteinExistence type="predicted"/>
<evidence type="ECO:0000313" key="2">
    <source>
        <dbReference type="EMBL" id="NGO69264.1"/>
    </source>
</evidence>
<accession>A0A6G4WXL3</accession>
<dbReference type="RefSeq" id="WP_165298959.1">
    <property type="nucleotide sequence ID" value="NZ_JAAKZZ010000106.1"/>
</dbReference>
<dbReference type="AlphaFoldDB" id="A0A6G4WXL3"/>
<reference evidence="2 3" key="1">
    <citation type="submission" date="2020-02" db="EMBL/GenBank/DDBJ databases">
        <title>Whole-genome analyses of novel actinobacteria.</title>
        <authorList>
            <person name="Sahin N."/>
            <person name="Tatar D."/>
        </authorList>
    </citation>
    <scope>NUCLEOTIDE SEQUENCE [LARGE SCALE GENOMIC DNA]</scope>
    <source>
        <strain evidence="2 3">SB3404</strain>
    </source>
</reference>
<dbReference type="Pfam" id="PF12840">
    <property type="entry name" value="HTH_20"/>
    <property type="match status" value="1"/>
</dbReference>
<dbReference type="Proteomes" id="UP000477722">
    <property type="component" value="Unassembled WGS sequence"/>
</dbReference>
<feature type="region of interest" description="Disordered" evidence="1">
    <location>
        <begin position="321"/>
        <end position="343"/>
    </location>
</feature>